<comment type="caution">
    <text evidence="2">The sequence shown here is derived from an EMBL/GenBank/DDBJ whole genome shotgun (WGS) entry which is preliminary data.</text>
</comment>
<organism evidence="2 3">
    <name type="scientific">Stephania japonica</name>
    <dbReference type="NCBI Taxonomy" id="461633"/>
    <lineage>
        <taxon>Eukaryota</taxon>
        <taxon>Viridiplantae</taxon>
        <taxon>Streptophyta</taxon>
        <taxon>Embryophyta</taxon>
        <taxon>Tracheophyta</taxon>
        <taxon>Spermatophyta</taxon>
        <taxon>Magnoliopsida</taxon>
        <taxon>Ranunculales</taxon>
        <taxon>Menispermaceae</taxon>
        <taxon>Menispermoideae</taxon>
        <taxon>Cissampelideae</taxon>
        <taxon>Stephania</taxon>
    </lineage>
</organism>
<reference evidence="2 3" key="1">
    <citation type="submission" date="2024-01" db="EMBL/GenBank/DDBJ databases">
        <title>Genome assemblies of Stephania.</title>
        <authorList>
            <person name="Yang L."/>
        </authorList>
    </citation>
    <scope>NUCLEOTIDE SEQUENCE [LARGE SCALE GENOMIC DNA]</scope>
    <source>
        <strain evidence="2">QJT</strain>
        <tissue evidence="2">Leaf</tissue>
    </source>
</reference>
<keyword evidence="3" id="KW-1185">Reference proteome</keyword>
<evidence type="ECO:0000313" key="3">
    <source>
        <dbReference type="Proteomes" id="UP001417504"/>
    </source>
</evidence>
<dbReference type="Proteomes" id="UP001417504">
    <property type="component" value="Unassembled WGS sequence"/>
</dbReference>
<proteinExistence type="predicted"/>
<evidence type="ECO:0000256" key="1">
    <source>
        <dbReference type="SAM" id="MobiDB-lite"/>
    </source>
</evidence>
<dbReference type="AlphaFoldDB" id="A0AAP0EWD0"/>
<name>A0AAP0EWD0_9MAGN</name>
<gene>
    <name evidence="2" type="ORF">Sjap_022570</name>
</gene>
<accession>A0AAP0EWD0</accession>
<protein>
    <submittedName>
        <fullName evidence="2">Uncharacterized protein</fullName>
    </submittedName>
</protein>
<feature type="compositionally biased region" description="Basic and acidic residues" evidence="1">
    <location>
        <begin position="71"/>
        <end position="80"/>
    </location>
</feature>
<dbReference type="EMBL" id="JBBNAE010000009">
    <property type="protein sequence ID" value="KAK9097073.1"/>
    <property type="molecule type" value="Genomic_DNA"/>
</dbReference>
<evidence type="ECO:0000313" key="2">
    <source>
        <dbReference type="EMBL" id="KAK9097073.1"/>
    </source>
</evidence>
<feature type="region of interest" description="Disordered" evidence="1">
    <location>
        <begin position="39"/>
        <end position="80"/>
    </location>
</feature>
<sequence>MAIKCVGDDVLRLYGYNVFLYQIWLEENILHPTRISAGQNVRRKSSPHGQFVGTSTSGNRDTIGGLSTLPESRRSYRDSPEKFVTMGAVRTGDSKDKGLAIGDFL</sequence>